<keyword evidence="1" id="KW-0812">Transmembrane</keyword>
<protein>
    <submittedName>
        <fullName evidence="3">PEP-CTERM sorting domain-containing protein</fullName>
    </submittedName>
</protein>
<evidence type="ECO:0000256" key="1">
    <source>
        <dbReference type="SAM" id="Phobius"/>
    </source>
</evidence>
<dbReference type="NCBIfam" id="NF038126">
    <property type="entry name" value="PEP_CTERM_FxDxF"/>
    <property type="match status" value="1"/>
</dbReference>
<dbReference type="InterPro" id="IPR013424">
    <property type="entry name" value="Ice-binding_C"/>
</dbReference>
<evidence type="ECO:0000313" key="4">
    <source>
        <dbReference type="Proteomes" id="UP000763641"/>
    </source>
</evidence>
<keyword evidence="4" id="KW-1185">Reference proteome</keyword>
<accession>A0ABS2D9M1</accession>
<dbReference type="EMBL" id="JAFEMC010000004">
    <property type="protein sequence ID" value="MBM6577628.1"/>
    <property type="molecule type" value="Genomic_DNA"/>
</dbReference>
<feature type="signal peptide" evidence="2">
    <location>
        <begin position="1"/>
        <end position="23"/>
    </location>
</feature>
<dbReference type="NCBIfam" id="NF035944">
    <property type="entry name" value="PEPxxWA-CTERM"/>
    <property type="match status" value="1"/>
</dbReference>
<feature type="transmembrane region" description="Helical" evidence="1">
    <location>
        <begin position="160"/>
        <end position="177"/>
    </location>
</feature>
<keyword evidence="1" id="KW-0472">Membrane</keyword>
<name>A0ABS2D9M1_9SPHN</name>
<dbReference type="NCBIfam" id="TIGR02595">
    <property type="entry name" value="PEP_CTERM"/>
    <property type="match status" value="1"/>
</dbReference>
<evidence type="ECO:0000313" key="3">
    <source>
        <dbReference type="EMBL" id="MBM6577628.1"/>
    </source>
</evidence>
<feature type="chain" id="PRO_5047329398" evidence="2">
    <location>
        <begin position="24"/>
        <end position="187"/>
    </location>
</feature>
<organism evidence="3 4">
    <name type="scientific">Sphingomonas longa</name>
    <dbReference type="NCBI Taxonomy" id="2778730"/>
    <lineage>
        <taxon>Bacteria</taxon>
        <taxon>Pseudomonadati</taxon>
        <taxon>Pseudomonadota</taxon>
        <taxon>Alphaproteobacteria</taxon>
        <taxon>Sphingomonadales</taxon>
        <taxon>Sphingomonadaceae</taxon>
        <taxon>Sphingomonas</taxon>
    </lineage>
</organism>
<evidence type="ECO:0000256" key="2">
    <source>
        <dbReference type="SAM" id="SignalP"/>
    </source>
</evidence>
<sequence length="187" mass="18946">MNKKLAFAAFAVAGVMASTSASAACVGNVCTYVPGDTEFQTSGDTTFPITGQVSADIGRNGVGSGTFTDIYQFIVDINGIGSGSFSTSLSGPGTNIDFTSATFNGLVVTLTPTGDIEFGGRSGIAITAGALNQLIINYTSDGLGSYGGNLSFTPGAVPEPAAWALMIGGFGMVGGTLRRRRARVQFA</sequence>
<dbReference type="Proteomes" id="UP000763641">
    <property type="component" value="Unassembled WGS sequence"/>
</dbReference>
<reference evidence="3 4" key="1">
    <citation type="submission" date="2020-12" db="EMBL/GenBank/DDBJ databases">
        <title>Sphingomonas sp.</title>
        <authorList>
            <person name="Kim M.K."/>
        </authorList>
    </citation>
    <scope>NUCLEOTIDE SEQUENCE [LARGE SCALE GENOMIC DNA]</scope>
    <source>
        <strain evidence="3 4">BT552</strain>
    </source>
</reference>
<keyword evidence="1" id="KW-1133">Transmembrane helix</keyword>
<keyword evidence="2" id="KW-0732">Signal</keyword>
<dbReference type="RefSeq" id="WP_204199731.1">
    <property type="nucleotide sequence ID" value="NZ_JAFEMC010000004.1"/>
</dbReference>
<dbReference type="PROSITE" id="PS51257">
    <property type="entry name" value="PROKAR_LIPOPROTEIN"/>
    <property type="match status" value="1"/>
</dbReference>
<comment type="caution">
    <text evidence="3">The sequence shown here is derived from an EMBL/GenBank/DDBJ whole genome shotgun (WGS) entry which is preliminary data.</text>
</comment>
<proteinExistence type="predicted"/>
<gene>
    <name evidence="3" type="ORF">ILT43_14695</name>
</gene>